<evidence type="ECO:0000313" key="5">
    <source>
        <dbReference type="Proteomes" id="UP000245590"/>
    </source>
</evidence>
<dbReference type="GO" id="GO:0012506">
    <property type="term" value="C:vesicle membrane"/>
    <property type="evidence" value="ECO:0007669"/>
    <property type="project" value="InterPro"/>
</dbReference>
<sequence>MQPNRDPRATLPDLLEVLLNKGVHLNLDLIISVADVPLIGVNLRATIAGMETMLEYGMMNAWDRDTRAWVQKSLSAHLPLAEGEEVIAKMAGGHYHEGFYRTWRPGTAYLTNRRLIIHRRDPVETLWQAPLASITAIEPIRERSIGGESRTRLHVTLEDESRSMLSAVDPERLISLVRGQLGHSPAAEADELPGAADGPVLEGPMWYLETRAEGGTWRAGHASLTEADGLVWKSPLDGRARVRTSLLEDPRYTLEEHENPTDEQQVLVLDSAAGTTRLAAPDVVRWHEELTTRKGAGDGARG</sequence>
<dbReference type="PANTHER" id="PTHR35344">
    <property type="entry name" value="GAS VESICLE STRUCTURAL PROTEIN 2-RELATED"/>
    <property type="match status" value="1"/>
</dbReference>
<dbReference type="RefSeq" id="WP_109275065.1">
    <property type="nucleotide sequence ID" value="NZ_QFKX01000002.1"/>
</dbReference>
<dbReference type="AlphaFoldDB" id="A0A2U2RKR5"/>
<comment type="similarity">
    <text evidence="3">Belongs to the gas vesicle GvpA family.</text>
</comment>
<comment type="subcellular location">
    <subcellularLocation>
        <location evidence="2">Gas vesicle</location>
    </subcellularLocation>
</comment>
<proteinExistence type="inferred from homology"/>
<accession>A0A2U2RKR5</accession>
<evidence type="ECO:0000256" key="1">
    <source>
        <dbReference type="ARBA" id="ARBA00022987"/>
    </source>
</evidence>
<protein>
    <submittedName>
        <fullName evidence="4">Gas vesicle protein</fullName>
    </submittedName>
</protein>
<evidence type="ECO:0000256" key="2">
    <source>
        <dbReference type="ARBA" id="ARBA00035108"/>
    </source>
</evidence>
<keyword evidence="5" id="KW-1185">Reference proteome</keyword>
<gene>
    <name evidence="4" type="ORF">DEO23_05745</name>
</gene>
<dbReference type="EMBL" id="QFKX01000002">
    <property type="protein sequence ID" value="PWH06472.1"/>
    <property type="molecule type" value="Genomic_DNA"/>
</dbReference>
<name>A0A2U2RKR5_9MICO</name>
<organism evidence="4 5">
    <name type="scientific">Brachybacterium endophyticum</name>
    <dbReference type="NCBI Taxonomy" id="2182385"/>
    <lineage>
        <taxon>Bacteria</taxon>
        <taxon>Bacillati</taxon>
        <taxon>Actinomycetota</taxon>
        <taxon>Actinomycetes</taxon>
        <taxon>Micrococcales</taxon>
        <taxon>Dermabacteraceae</taxon>
        <taxon>Brachybacterium</taxon>
    </lineage>
</organism>
<reference evidence="4 5" key="1">
    <citation type="submission" date="2018-05" db="EMBL/GenBank/DDBJ databases">
        <title>Brachybacterium sp. M1HQ-2T, whole genome shotgun sequence.</title>
        <authorList>
            <person name="Tuo L."/>
        </authorList>
    </citation>
    <scope>NUCLEOTIDE SEQUENCE [LARGE SCALE GENOMIC DNA]</scope>
    <source>
        <strain evidence="4 5">M1HQ-2</strain>
    </source>
</reference>
<keyword evidence="1" id="KW-0304">Gas vesicle</keyword>
<dbReference type="GO" id="GO:0031411">
    <property type="term" value="C:gas vesicle"/>
    <property type="evidence" value="ECO:0007669"/>
    <property type="project" value="UniProtKB-SubCell"/>
</dbReference>
<dbReference type="InterPro" id="IPR000638">
    <property type="entry name" value="Gas-vesicle_GvpA-like"/>
</dbReference>
<evidence type="ECO:0000256" key="3">
    <source>
        <dbReference type="ARBA" id="ARBA00035646"/>
    </source>
</evidence>
<dbReference type="InterPro" id="IPR050530">
    <property type="entry name" value="GvpA"/>
</dbReference>
<dbReference type="OrthoDB" id="4961198at2"/>
<evidence type="ECO:0000313" key="4">
    <source>
        <dbReference type="EMBL" id="PWH06472.1"/>
    </source>
</evidence>
<dbReference type="GO" id="GO:0005198">
    <property type="term" value="F:structural molecule activity"/>
    <property type="evidence" value="ECO:0007669"/>
    <property type="project" value="InterPro"/>
</dbReference>
<dbReference type="Proteomes" id="UP000245590">
    <property type="component" value="Unassembled WGS sequence"/>
</dbReference>
<dbReference type="PANTHER" id="PTHR35344:SF4">
    <property type="entry name" value="GAS VESICLE PROTEIN A1"/>
    <property type="match status" value="1"/>
</dbReference>
<dbReference type="Pfam" id="PF00741">
    <property type="entry name" value="Gas_vesicle"/>
    <property type="match status" value="1"/>
</dbReference>
<comment type="caution">
    <text evidence="4">The sequence shown here is derived from an EMBL/GenBank/DDBJ whole genome shotgun (WGS) entry which is preliminary data.</text>
</comment>